<organism evidence="2 3">
    <name type="scientific">Clostridium moutaii</name>
    <dbReference type="NCBI Taxonomy" id="3240932"/>
    <lineage>
        <taxon>Bacteria</taxon>
        <taxon>Bacillati</taxon>
        <taxon>Bacillota</taxon>
        <taxon>Clostridia</taxon>
        <taxon>Eubacteriales</taxon>
        <taxon>Clostridiaceae</taxon>
        <taxon>Clostridium</taxon>
    </lineage>
</organism>
<protein>
    <submittedName>
        <fullName evidence="2">ABC transporter substrate-binding protein</fullName>
    </submittedName>
</protein>
<dbReference type="PIRSF" id="PIRSF029172">
    <property type="entry name" value="UCP029172_ABC_sbc_YnjB"/>
    <property type="match status" value="1"/>
</dbReference>
<feature type="chain" id="PRO_5046908524" evidence="1">
    <location>
        <begin position="20"/>
        <end position="411"/>
    </location>
</feature>
<reference evidence="2 3" key="1">
    <citation type="submission" date="2024-08" db="EMBL/GenBank/DDBJ databases">
        <title>Clostridium lapicellarii sp. nov., and Clostridium renhuaiense sp. nov., two species isolated from the mud in a fermentation cellar used for producing sauce-flavour Chinese liquors.</title>
        <authorList>
            <person name="Yang F."/>
            <person name="Wang H."/>
            <person name="Chen L.Q."/>
            <person name="Zhou N."/>
            <person name="Lu J.J."/>
            <person name="Pu X.X."/>
            <person name="Wan B."/>
            <person name="Wang L."/>
            <person name="Liu S.J."/>
        </authorList>
    </citation>
    <scope>NUCLEOTIDE SEQUENCE [LARGE SCALE GENOMIC DNA]</scope>
    <source>
        <strain evidence="2 3">MT-5</strain>
    </source>
</reference>
<name>A0ABV4BQH6_9CLOT</name>
<evidence type="ECO:0000256" key="1">
    <source>
        <dbReference type="SAM" id="SignalP"/>
    </source>
</evidence>
<dbReference type="RefSeq" id="WP_369704199.1">
    <property type="nucleotide sequence ID" value="NZ_JBGEWD010000007.1"/>
</dbReference>
<comment type="caution">
    <text evidence="2">The sequence shown here is derived from an EMBL/GenBank/DDBJ whole genome shotgun (WGS) entry which is preliminary data.</text>
</comment>
<evidence type="ECO:0000313" key="2">
    <source>
        <dbReference type="EMBL" id="MEY8000312.1"/>
    </source>
</evidence>
<keyword evidence="1" id="KW-0732">Signal</keyword>
<dbReference type="NCBIfam" id="NF008633">
    <property type="entry name" value="PRK11622.1"/>
    <property type="match status" value="1"/>
</dbReference>
<dbReference type="InterPro" id="IPR006059">
    <property type="entry name" value="SBP"/>
</dbReference>
<gene>
    <name evidence="2" type="ORF">AB8U03_08900</name>
</gene>
<dbReference type="PANTHER" id="PTHR42779:SF1">
    <property type="entry name" value="PROTEIN YNJB"/>
    <property type="match status" value="1"/>
</dbReference>
<sequence length="411" mass="46868">MKRFISVLLLLIFPIFLLAGCGQKNNQAENEFKNKNWNDILKSAKGTTVNFYGWGGSEQTNKWLDNYLSKELKQKYNITLKRVPMDIDDILNKMLGEKQADGKGTIDVVWINGENFYTAKKNRLLYGPFTGKLPNYKKYIDQNSKDVQYDFGYPIDGYEAPYGKAQFVMIYDTAKVTNAPKNYEELMNFIKANPGKFTYPAPPDFTGSAFVRNIIYDIVGYQKFSNMKPDKETVEKEIKPAIDYLEEIKPYLWNKGETYPSNISMLNNLYSEGQVLDTMSYNPNSVSQQIENGQFPNTSKSFLFEKGTVGNTNFLAIPFNAPNKAGAMAVINMVLSFDAQYSKYNPDVWGDLPVFDNNKLDNSEKERLGKVKIGEGAIPQEQLFKARLPEVPADLVPIIEKVWMENIPNKK</sequence>
<accession>A0ABV4BQH6</accession>
<evidence type="ECO:0000313" key="3">
    <source>
        <dbReference type="Proteomes" id="UP001564657"/>
    </source>
</evidence>
<proteinExistence type="predicted"/>
<dbReference type="Pfam" id="PF13416">
    <property type="entry name" value="SBP_bac_8"/>
    <property type="match status" value="1"/>
</dbReference>
<keyword evidence="3" id="KW-1185">Reference proteome</keyword>
<feature type="signal peptide" evidence="1">
    <location>
        <begin position="1"/>
        <end position="19"/>
    </location>
</feature>
<dbReference type="Proteomes" id="UP001564657">
    <property type="component" value="Unassembled WGS sequence"/>
</dbReference>
<dbReference type="Gene3D" id="3.40.190.10">
    <property type="entry name" value="Periplasmic binding protein-like II"/>
    <property type="match status" value="2"/>
</dbReference>
<dbReference type="SUPFAM" id="SSF53850">
    <property type="entry name" value="Periplasmic binding protein-like II"/>
    <property type="match status" value="1"/>
</dbReference>
<dbReference type="PROSITE" id="PS51257">
    <property type="entry name" value="PROKAR_LIPOPROTEIN"/>
    <property type="match status" value="1"/>
</dbReference>
<dbReference type="PANTHER" id="PTHR42779">
    <property type="entry name" value="PROTEIN YNJB"/>
    <property type="match status" value="1"/>
</dbReference>
<dbReference type="InterPro" id="IPR027020">
    <property type="entry name" value="YnjB"/>
</dbReference>
<dbReference type="EMBL" id="JBGEWD010000007">
    <property type="protein sequence ID" value="MEY8000312.1"/>
    <property type="molecule type" value="Genomic_DNA"/>
</dbReference>